<evidence type="ECO:0000256" key="4">
    <source>
        <dbReference type="PIRSR" id="PIRSR602187-50"/>
    </source>
</evidence>
<dbReference type="GO" id="GO:0006808">
    <property type="term" value="P:regulation of nitrogen utilization"/>
    <property type="evidence" value="ECO:0007669"/>
    <property type="project" value="InterPro"/>
</dbReference>
<dbReference type="GO" id="GO:0030234">
    <property type="term" value="F:enzyme regulator activity"/>
    <property type="evidence" value="ECO:0007669"/>
    <property type="project" value="InterPro"/>
</dbReference>
<evidence type="ECO:0000256" key="5">
    <source>
        <dbReference type="RuleBase" id="RU003936"/>
    </source>
</evidence>
<dbReference type="AlphaFoldDB" id="A0AAV5NLR6"/>
<feature type="modified residue" description="O-UMP-tyrosine" evidence="3">
    <location>
        <position position="52"/>
    </location>
</feature>
<dbReference type="Gene3D" id="3.30.70.120">
    <property type="match status" value="1"/>
</dbReference>
<comment type="caution">
    <text evidence="6">The sequence shown here is derived from an EMBL/GenBank/DDBJ whole genome shotgun (WGS) entry which is preliminary data.</text>
</comment>
<dbReference type="FunFam" id="3.30.70.120:FF:000001">
    <property type="entry name" value="Nitrogen regulatory protein P-II"/>
    <property type="match status" value="1"/>
</dbReference>
<dbReference type="GO" id="GO:0005524">
    <property type="term" value="F:ATP binding"/>
    <property type="evidence" value="ECO:0007669"/>
    <property type="project" value="TreeGrafter"/>
</dbReference>
<dbReference type="InterPro" id="IPR017918">
    <property type="entry name" value="N-reg_PII_CS"/>
</dbReference>
<evidence type="ECO:0000313" key="6">
    <source>
        <dbReference type="EMBL" id="GLQ71606.1"/>
    </source>
</evidence>
<gene>
    <name evidence="6" type="ORF">GCM10007932_09660</name>
</gene>
<comment type="similarity">
    <text evidence="5">Belongs to the P(II) protein family.</text>
</comment>
<dbReference type="InterPro" id="IPR002332">
    <property type="entry name" value="N-reg_PII_urydylation_site"/>
</dbReference>
<sequence length="113" mass="12563">MMKIINAIIKPFKLDDVREALSDVGIEGMTVSEVKGFGRQKGHTELYRGAEYQVDFLPKVKLEIATQSDNVDRVVEAITNAAHTGKIGDGKIFVYDLHQAIRIRTGEMDSEAL</sequence>
<evidence type="ECO:0000256" key="1">
    <source>
        <dbReference type="ARBA" id="ARBA00022553"/>
    </source>
</evidence>
<dbReference type="PANTHER" id="PTHR30115:SF20">
    <property type="entry name" value="NITROGEN REGULATORY PROTEIN GLNK"/>
    <property type="match status" value="1"/>
</dbReference>
<evidence type="ECO:0000256" key="3">
    <source>
        <dbReference type="PIRSR" id="PIRSR039144-50"/>
    </source>
</evidence>
<dbReference type="GO" id="GO:0005829">
    <property type="term" value="C:cytosol"/>
    <property type="evidence" value="ECO:0007669"/>
    <property type="project" value="TreeGrafter"/>
</dbReference>
<protein>
    <submittedName>
        <fullName evidence="6">Nitrogen regulatory protein P-II 1</fullName>
    </submittedName>
</protein>
<dbReference type="EMBL" id="BSNX01000007">
    <property type="protein sequence ID" value="GLQ71606.1"/>
    <property type="molecule type" value="Genomic_DNA"/>
</dbReference>
<proteinExistence type="inferred from homology"/>
<dbReference type="PRINTS" id="PR00340">
    <property type="entry name" value="PIIGLNB"/>
</dbReference>
<dbReference type="SUPFAM" id="SSF54913">
    <property type="entry name" value="GlnB-like"/>
    <property type="match status" value="1"/>
</dbReference>
<dbReference type="NCBIfam" id="NF007946">
    <property type="entry name" value="PRK10665.1"/>
    <property type="match status" value="1"/>
</dbReference>
<dbReference type="PIRSF" id="PIRSF039144">
    <property type="entry name" value="GlnB"/>
    <property type="match status" value="1"/>
</dbReference>
<accession>A0AAV5NLR6</accession>
<dbReference type="PANTHER" id="PTHR30115">
    <property type="entry name" value="NITROGEN REGULATORY PROTEIN P-II"/>
    <property type="match status" value="1"/>
</dbReference>
<reference evidence="7" key="1">
    <citation type="journal article" date="2019" name="Int. J. Syst. Evol. Microbiol.">
        <title>The Global Catalogue of Microorganisms (GCM) 10K type strain sequencing project: providing services to taxonomists for standard genome sequencing and annotation.</title>
        <authorList>
            <consortium name="The Broad Institute Genomics Platform"/>
            <consortium name="The Broad Institute Genome Sequencing Center for Infectious Disease"/>
            <person name="Wu L."/>
            <person name="Ma J."/>
        </authorList>
    </citation>
    <scope>NUCLEOTIDE SEQUENCE [LARGE SCALE GENOMIC DNA]</scope>
    <source>
        <strain evidence="7">NBRC 15640</strain>
    </source>
</reference>
<keyword evidence="2" id="KW-0547">Nucleotide-binding</keyword>
<dbReference type="PROSITE" id="PS00496">
    <property type="entry name" value="PII_GLNB_UMP"/>
    <property type="match status" value="1"/>
</dbReference>
<dbReference type="PROSITE" id="PS00638">
    <property type="entry name" value="PII_GLNB_CTER"/>
    <property type="match status" value="1"/>
</dbReference>
<dbReference type="InterPro" id="IPR002187">
    <property type="entry name" value="N-reg_PII"/>
</dbReference>
<dbReference type="Proteomes" id="UP001156690">
    <property type="component" value="Unassembled WGS sequence"/>
</dbReference>
<evidence type="ECO:0000256" key="2">
    <source>
        <dbReference type="ARBA" id="ARBA00022741"/>
    </source>
</evidence>
<dbReference type="Pfam" id="PF00543">
    <property type="entry name" value="P-II"/>
    <property type="match status" value="1"/>
</dbReference>
<dbReference type="SMART" id="SM00938">
    <property type="entry name" value="P-II"/>
    <property type="match status" value="1"/>
</dbReference>
<name>A0AAV5NLR6_9VIBR</name>
<evidence type="ECO:0000313" key="7">
    <source>
        <dbReference type="Proteomes" id="UP001156690"/>
    </source>
</evidence>
<keyword evidence="1 4" id="KW-0597">Phosphoprotein</keyword>
<organism evidence="6 7">
    <name type="scientific">Vibrio penaeicida</name>
    <dbReference type="NCBI Taxonomy" id="104609"/>
    <lineage>
        <taxon>Bacteria</taxon>
        <taxon>Pseudomonadati</taxon>
        <taxon>Pseudomonadota</taxon>
        <taxon>Gammaproteobacteria</taxon>
        <taxon>Vibrionales</taxon>
        <taxon>Vibrionaceae</taxon>
        <taxon>Vibrio</taxon>
    </lineage>
</organism>
<dbReference type="InterPro" id="IPR015867">
    <property type="entry name" value="N-reg_PII/ATP_PRibTrfase_C"/>
</dbReference>
<keyword evidence="7" id="KW-1185">Reference proteome</keyword>
<dbReference type="PROSITE" id="PS51343">
    <property type="entry name" value="PII_GLNB_DOM"/>
    <property type="match status" value="1"/>
</dbReference>
<dbReference type="InterPro" id="IPR011322">
    <property type="entry name" value="N-reg_PII-like_a/b"/>
</dbReference>